<proteinExistence type="predicted"/>
<evidence type="ECO:0000256" key="1">
    <source>
        <dbReference type="SAM" id="Phobius"/>
    </source>
</evidence>
<sequence length="208" mass="22339">MMSGRDAGVSEVISFVVILAMLILAFSIWALYAIPAGGEQMEEIHTAKIQMEFSEFKSGVENVWIANSTGVVRESVFLLGPDAADSGMELLSFPITRAAGTLSVSAGDSAMENDGTYCYAEVTYRGTNAYTDNVYLHYSGKNNSLRAFGPAGNVLYTLPGSDQFRVVVPEGTKSEVSGNGRAVIEYRLVDVIPGGDNVSYCVFDMGVR</sequence>
<reference evidence="2" key="1">
    <citation type="submission" date="2022-12" db="EMBL/GenBank/DDBJ databases">
        <title>Isolation and characterisation of novel Methanocorpusculum spp. from native Australian herbivores indicates the genus is ancestrally host-associated.</title>
        <authorList>
            <person name="Volmer J.G."/>
            <person name="Soo R.M."/>
            <person name="Evans P.N."/>
            <person name="Hoedt E.C."/>
            <person name="Astorga Alsina A.L."/>
            <person name="Woodcroft B.J."/>
            <person name="Tyson G.W."/>
            <person name="Hugenholtz P."/>
            <person name="Morrison M."/>
        </authorList>
    </citation>
    <scope>NUCLEOTIDE SEQUENCE</scope>
    <source>
        <strain evidence="2">MG</strain>
    </source>
</reference>
<keyword evidence="1" id="KW-1133">Transmembrane helix</keyword>
<evidence type="ECO:0000313" key="2">
    <source>
        <dbReference type="EMBL" id="MCZ0860974.1"/>
    </source>
</evidence>
<evidence type="ECO:0008006" key="4">
    <source>
        <dbReference type="Google" id="ProtNLM"/>
    </source>
</evidence>
<feature type="transmembrane region" description="Helical" evidence="1">
    <location>
        <begin position="12"/>
        <end position="34"/>
    </location>
</feature>
<name>A0ABT4IHX9_9EURY</name>
<gene>
    <name evidence="2" type="ORF">O0S10_07015</name>
</gene>
<keyword evidence="1" id="KW-0812">Transmembrane</keyword>
<accession>A0ABT4IHX9</accession>
<evidence type="ECO:0000313" key="3">
    <source>
        <dbReference type="Proteomes" id="UP001141422"/>
    </source>
</evidence>
<dbReference type="Proteomes" id="UP001141422">
    <property type="component" value="Unassembled WGS sequence"/>
</dbReference>
<comment type="caution">
    <text evidence="2">The sequence shown here is derived from an EMBL/GenBank/DDBJ whole genome shotgun (WGS) entry which is preliminary data.</text>
</comment>
<protein>
    <recommendedName>
        <fullName evidence="4">Archaeal Type IV pilin N-terminal domain-containing protein</fullName>
    </recommendedName>
</protein>
<dbReference type="EMBL" id="JAPTGB010000013">
    <property type="protein sequence ID" value="MCZ0860974.1"/>
    <property type="molecule type" value="Genomic_DNA"/>
</dbReference>
<dbReference type="RefSeq" id="WP_268925171.1">
    <property type="nucleotide sequence ID" value="NZ_JAPTGB010000013.1"/>
</dbReference>
<organism evidence="2 3">
    <name type="scientific">Methanocorpusculum petauri</name>
    <dbReference type="NCBI Taxonomy" id="3002863"/>
    <lineage>
        <taxon>Archaea</taxon>
        <taxon>Methanobacteriati</taxon>
        <taxon>Methanobacteriota</taxon>
        <taxon>Stenosarchaea group</taxon>
        <taxon>Methanomicrobia</taxon>
        <taxon>Methanomicrobiales</taxon>
        <taxon>Methanocorpusculaceae</taxon>
        <taxon>Methanocorpusculum</taxon>
    </lineage>
</organism>
<keyword evidence="3" id="KW-1185">Reference proteome</keyword>
<keyword evidence="1" id="KW-0472">Membrane</keyword>